<evidence type="ECO:0000259" key="8">
    <source>
        <dbReference type="PROSITE" id="PS50975"/>
    </source>
</evidence>
<sequence length="383" mass="40616">MDLFEYQGKLLFGSYGIPVSPGEAVLNVEDAVAAADRLGYPVVVKAQVLTGGRGKAGGVKLANNTAEAREYATSILGLDIKGHIVGTVWMEKASDIAEEYYASFTLDRSAKAYLGMLSAQGGVEIEQVADENPDAIAKIQVDPVVGLSEEACRDWVKRAALNPAATEGAVDILMKLYKVYVDADADLVEINPLILTPEGNVHALDAKVTLDDNALFRHPDYEQYDAIQHRDERELAAHKKGLQYVGLDGSVGVIANGAGLAMSTIDIINQVGGTPANFLDIGGGANADVMAGALEVIVSDTNVRSIFINIFGGITKGDEVAKGILEALTRVTIDAPIVIRLDGTNADEGREILKPHLSDRLQMQPTMLEAARCAVELAGKASS</sequence>
<dbReference type="PROSITE" id="PS01217">
    <property type="entry name" value="SUCCINYL_COA_LIG_3"/>
    <property type="match status" value="1"/>
</dbReference>
<keyword evidence="3" id="KW-0436">Ligase</keyword>
<gene>
    <name evidence="9" type="ORF">UFOPK3974_01551</name>
</gene>
<evidence type="ECO:0000256" key="3">
    <source>
        <dbReference type="ARBA" id="ARBA00022598"/>
    </source>
</evidence>
<organism evidence="9">
    <name type="scientific">freshwater metagenome</name>
    <dbReference type="NCBI Taxonomy" id="449393"/>
    <lineage>
        <taxon>unclassified sequences</taxon>
        <taxon>metagenomes</taxon>
        <taxon>ecological metagenomes</taxon>
    </lineage>
</organism>
<keyword evidence="4" id="KW-0479">Metal-binding</keyword>
<dbReference type="Gene3D" id="3.30.470.20">
    <property type="entry name" value="ATP-grasp fold, B domain"/>
    <property type="match status" value="1"/>
</dbReference>
<evidence type="ECO:0000256" key="7">
    <source>
        <dbReference type="ARBA" id="ARBA00022842"/>
    </source>
</evidence>
<dbReference type="InterPro" id="IPR005811">
    <property type="entry name" value="SUCC_ACL_C"/>
</dbReference>
<dbReference type="FunFam" id="3.40.50.261:FF:000007">
    <property type="entry name" value="Succinate--CoA ligase [ADP-forming] subunit beta"/>
    <property type="match status" value="1"/>
</dbReference>
<dbReference type="InterPro" id="IPR011761">
    <property type="entry name" value="ATP-grasp"/>
</dbReference>
<protein>
    <submittedName>
        <fullName evidence="9">Unannotated protein</fullName>
    </submittedName>
</protein>
<dbReference type="GO" id="GO:0006099">
    <property type="term" value="P:tricarboxylic acid cycle"/>
    <property type="evidence" value="ECO:0007669"/>
    <property type="project" value="UniProtKB-KW"/>
</dbReference>
<dbReference type="PROSITE" id="PS50975">
    <property type="entry name" value="ATP_GRASP"/>
    <property type="match status" value="1"/>
</dbReference>
<dbReference type="InterPro" id="IPR017866">
    <property type="entry name" value="Succ-CoA_synthase_bsu_CS"/>
</dbReference>
<evidence type="ECO:0000256" key="2">
    <source>
        <dbReference type="ARBA" id="ARBA00022532"/>
    </source>
</evidence>
<dbReference type="PANTHER" id="PTHR11815">
    <property type="entry name" value="SUCCINYL-COA SYNTHETASE BETA CHAIN"/>
    <property type="match status" value="1"/>
</dbReference>
<dbReference type="GO" id="GO:0005829">
    <property type="term" value="C:cytosol"/>
    <property type="evidence" value="ECO:0007669"/>
    <property type="project" value="TreeGrafter"/>
</dbReference>
<dbReference type="PANTHER" id="PTHR11815:SF10">
    <property type="entry name" value="SUCCINATE--COA LIGASE [GDP-FORMING] SUBUNIT BETA, MITOCHONDRIAL"/>
    <property type="match status" value="1"/>
</dbReference>
<name>A0A6J7PIL3_9ZZZZ</name>
<dbReference type="Pfam" id="PF08442">
    <property type="entry name" value="ATP-grasp_2"/>
    <property type="match status" value="1"/>
</dbReference>
<dbReference type="Pfam" id="PF00549">
    <property type="entry name" value="Ligase_CoA"/>
    <property type="match status" value="1"/>
</dbReference>
<accession>A0A6J7PIL3</accession>
<proteinExistence type="inferred from homology"/>
<keyword evidence="7" id="KW-0460">Magnesium</keyword>
<dbReference type="InterPro" id="IPR005809">
    <property type="entry name" value="Succ_CoA_ligase-like_bsu"/>
</dbReference>
<dbReference type="GO" id="GO:0005524">
    <property type="term" value="F:ATP binding"/>
    <property type="evidence" value="ECO:0007669"/>
    <property type="project" value="UniProtKB-KW"/>
</dbReference>
<feature type="domain" description="ATP-grasp" evidence="8">
    <location>
        <begin position="9"/>
        <end position="219"/>
    </location>
</feature>
<reference evidence="9" key="1">
    <citation type="submission" date="2020-05" db="EMBL/GenBank/DDBJ databases">
        <authorList>
            <person name="Chiriac C."/>
            <person name="Salcher M."/>
            <person name="Ghai R."/>
            <person name="Kavagutti S V."/>
        </authorList>
    </citation>
    <scope>NUCLEOTIDE SEQUENCE</scope>
</reference>
<comment type="cofactor">
    <cofactor evidence="1">
        <name>Mg(2+)</name>
        <dbReference type="ChEBI" id="CHEBI:18420"/>
    </cofactor>
</comment>
<dbReference type="NCBIfam" id="TIGR01016">
    <property type="entry name" value="sucCoAbeta"/>
    <property type="match status" value="1"/>
</dbReference>
<dbReference type="GO" id="GO:0006104">
    <property type="term" value="P:succinyl-CoA metabolic process"/>
    <property type="evidence" value="ECO:0007669"/>
    <property type="project" value="TreeGrafter"/>
</dbReference>
<dbReference type="SUPFAM" id="SSF52210">
    <property type="entry name" value="Succinyl-CoA synthetase domains"/>
    <property type="match status" value="1"/>
</dbReference>
<dbReference type="EMBL" id="CAFBOR010000280">
    <property type="protein sequence ID" value="CAB5001744.1"/>
    <property type="molecule type" value="Genomic_DNA"/>
</dbReference>
<dbReference type="HAMAP" id="MF_00558">
    <property type="entry name" value="Succ_CoA_beta"/>
    <property type="match status" value="1"/>
</dbReference>
<dbReference type="FunFam" id="3.30.470.20:FF:000002">
    <property type="entry name" value="Succinate--CoA ligase [ADP-forming] subunit beta"/>
    <property type="match status" value="1"/>
</dbReference>
<dbReference type="Gene3D" id="3.40.50.261">
    <property type="entry name" value="Succinyl-CoA synthetase domains"/>
    <property type="match status" value="1"/>
</dbReference>
<keyword evidence="6" id="KW-0067">ATP-binding</keyword>
<evidence type="ECO:0000256" key="1">
    <source>
        <dbReference type="ARBA" id="ARBA00001946"/>
    </source>
</evidence>
<evidence type="ECO:0000256" key="6">
    <source>
        <dbReference type="ARBA" id="ARBA00022840"/>
    </source>
</evidence>
<dbReference type="PIRSF" id="PIRSF001554">
    <property type="entry name" value="SucCS_beta"/>
    <property type="match status" value="1"/>
</dbReference>
<dbReference type="NCBIfam" id="NF001913">
    <property type="entry name" value="PRK00696.1"/>
    <property type="match status" value="1"/>
</dbReference>
<dbReference type="InterPro" id="IPR013650">
    <property type="entry name" value="ATP-grasp_succ-CoA_synth-type"/>
</dbReference>
<evidence type="ECO:0000256" key="5">
    <source>
        <dbReference type="ARBA" id="ARBA00022741"/>
    </source>
</evidence>
<dbReference type="AlphaFoldDB" id="A0A6J7PIL3"/>
<dbReference type="GO" id="GO:0042709">
    <property type="term" value="C:succinate-CoA ligase complex"/>
    <property type="evidence" value="ECO:0007669"/>
    <property type="project" value="TreeGrafter"/>
</dbReference>
<dbReference type="InterPro" id="IPR016102">
    <property type="entry name" value="Succinyl-CoA_synth-like"/>
</dbReference>
<keyword evidence="5" id="KW-0547">Nucleotide-binding</keyword>
<dbReference type="InterPro" id="IPR013815">
    <property type="entry name" value="ATP_grasp_subdomain_1"/>
</dbReference>
<dbReference type="GO" id="GO:0004775">
    <property type="term" value="F:succinate-CoA ligase (ADP-forming) activity"/>
    <property type="evidence" value="ECO:0007669"/>
    <property type="project" value="TreeGrafter"/>
</dbReference>
<keyword evidence="2" id="KW-0816">Tricarboxylic acid cycle</keyword>
<dbReference type="GO" id="GO:0046872">
    <property type="term" value="F:metal ion binding"/>
    <property type="evidence" value="ECO:0007669"/>
    <property type="project" value="UniProtKB-KW"/>
</dbReference>
<dbReference type="SUPFAM" id="SSF56059">
    <property type="entry name" value="Glutathione synthetase ATP-binding domain-like"/>
    <property type="match status" value="1"/>
</dbReference>
<evidence type="ECO:0000256" key="4">
    <source>
        <dbReference type="ARBA" id="ARBA00022723"/>
    </source>
</evidence>
<evidence type="ECO:0000313" key="9">
    <source>
        <dbReference type="EMBL" id="CAB5001744.1"/>
    </source>
</evidence>
<dbReference type="Gene3D" id="3.30.1490.20">
    <property type="entry name" value="ATP-grasp fold, A domain"/>
    <property type="match status" value="1"/>
</dbReference>